<dbReference type="STRING" id="656914.SAMN00017405_1491"/>
<organism evidence="9 10">
    <name type="scientific">Desulfonispora thiosulfatigenes DSM 11270</name>
    <dbReference type="NCBI Taxonomy" id="656914"/>
    <lineage>
        <taxon>Bacteria</taxon>
        <taxon>Bacillati</taxon>
        <taxon>Bacillota</taxon>
        <taxon>Clostridia</taxon>
        <taxon>Eubacteriales</taxon>
        <taxon>Peptococcaceae</taxon>
        <taxon>Desulfonispora</taxon>
    </lineage>
</organism>
<dbReference type="InterPro" id="IPR036388">
    <property type="entry name" value="WH-like_DNA-bd_sf"/>
</dbReference>
<dbReference type="Pfam" id="PF21982">
    <property type="entry name" value="RecX_HTH1"/>
    <property type="match status" value="1"/>
</dbReference>
<comment type="function">
    <text evidence="5">Modulates RecA activity.</text>
</comment>
<dbReference type="EMBL" id="FWWT01000023">
    <property type="protein sequence ID" value="SMB96270.1"/>
    <property type="molecule type" value="Genomic_DNA"/>
</dbReference>
<evidence type="ECO:0000313" key="9">
    <source>
        <dbReference type="EMBL" id="SMB96270.1"/>
    </source>
</evidence>
<reference evidence="9 10" key="1">
    <citation type="submission" date="2017-04" db="EMBL/GenBank/DDBJ databases">
        <authorList>
            <person name="Afonso C.L."/>
            <person name="Miller P.J."/>
            <person name="Scott M.A."/>
            <person name="Spackman E."/>
            <person name="Goraichik I."/>
            <person name="Dimitrov K.M."/>
            <person name="Suarez D.L."/>
            <person name="Swayne D.E."/>
        </authorList>
    </citation>
    <scope>NUCLEOTIDE SEQUENCE [LARGE SCALE GENOMIC DNA]</scope>
    <source>
        <strain evidence="9 10">DSM 11270</strain>
    </source>
</reference>
<accession>A0A1W1VSR6</accession>
<dbReference type="OrthoDB" id="5421057at2"/>
<comment type="similarity">
    <text evidence="2 5">Belongs to the RecX family.</text>
</comment>
<evidence type="ECO:0000256" key="1">
    <source>
        <dbReference type="ARBA" id="ARBA00004496"/>
    </source>
</evidence>
<evidence type="ECO:0000256" key="3">
    <source>
        <dbReference type="ARBA" id="ARBA00018111"/>
    </source>
</evidence>
<keyword evidence="4 5" id="KW-0963">Cytoplasm</keyword>
<comment type="subcellular location">
    <subcellularLocation>
        <location evidence="1 5">Cytoplasm</location>
    </subcellularLocation>
</comment>
<dbReference type="HAMAP" id="MF_01114">
    <property type="entry name" value="RecX"/>
    <property type="match status" value="1"/>
</dbReference>
<dbReference type="Gene3D" id="1.10.10.10">
    <property type="entry name" value="Winged helix-like DNA-binding domain superfamily/Winged helix DNA-binding domain"/>
    <property type="match status" value="3"/>
</dbReference>
<sequence length="154" mass="18375">MELSKAQSLALKYLSYRPRTIKELETYLMKKKADMDIIQEVINYLLNLSYLNDEKFCELWIKDRINLKPMGKTRIYYDLLQKGVKKEVIEICLEEHLPNELEYELALELAKNKSLKLESDDEFKKNKKLSDFMYRRGFSYSIINSVINEINPSY</sequence>
<feature type="domain" description="RecX second three-helical" evidence="6">
    <location>
        <begin position="52"/>
        <end position="92"/>
    </location>
</feature>
<proteinExistence type="inferred from homology"/>
<dbReference type="Proteomes" id="UP000192731">
    <property type="component" value="Unassembled WGS sequence"/>
</dbReference>
<evidence type="ECO:0000313" key="10">
    <source>
        <dbReference type="Proteomes" id="UP000192731"/>
    </source>
</evidence>
<dbReference type="PANTHER" id="PTHR33602">
    <property type="entry name" value="REGULATORY PROTEIN RECX FAMILY PROTEIN"/>
    <property type="match status" value="1"/>
</dbReference>
<feature type="domain" description="RecX third three-helical" evidence="7">
    <location>
        <begin position="102"/>
        <end position="147"/>
    </location>
</feature>
<name>A0A1W1VSR6_DESTI</name>
<evidence type="ECO:0000259" key="6">
    <source>
        <dbReference type="Pfam" id="PF02631"/>
    </source>
</evidence>
<evidence type="ECO:0000259" key="7">
    <source>
        <dbReference type="Pfam" id="PF21981"/>
    </source>
</evidence>
<dbReference type="Pfam" id="PF02631">
    <property type="entry name" value="RecX_HTH2"/>
    <property type="match status" value="1"/>
</dbReference>
<feature type="domain" description="RecX first three-helical" evidence="8">
    <location>
        <begin position="8"/>
        <end position="45"/>
    </location>
</feature>
<dbReference type="InterPro" id="IPR053926">
    <property type="entry name" value="RecX_HTH_1st"/>
</dbReference>
<dbReference type="Pfam" id="PF21981">
    <property type="entry name" value="RecX_HTH3"/>
    <property type="match status" value="1"/>
</dbReference>
<dbReference type="InterPro" id="IPR053924">
    <property type="entry name" value="RecX_HTH_2nd"/>
</dbReference>
<protein>
    <recommendedName>
        <fullName evidence="3 5">Regulatory protein RecX</fullName>
    </recommendedName>
</protein>
<evidence type="ECO:0000259" key="8">
    <source>
        <dbReference type="Pfam" id="PF21982"/>
    </source>
</evidence>
<dbReference type="GO" id="GO:0005737">
    <property type="term" value="C:cytoplasm"/>
    <property type="evidence" value="ECO:0007669"/>
    <property type="project" value="UniProtKB-SubCell"/>
</dbReference>
<dbReference type="AlphaFoldDB" id="A0A1W1VSR6"/>
<gene>
    <name evidence="5" type="primary">recX</name>
    <name evidence="9" type="ORF">SAMN00017405_1491</name>
</gene>
<dbReference type="RefSeq" id="WP_084054342.1">
    <property type="nucleotide sequence ID" value="NZ_FWWT01000023.1"/>
</dbReference>
<evidence type="ECO:0000256" key="4">
    <source>
        <dbReference type="ARBA" id="ARBA00022490"/>
    </source>
</evidence>
<dbReference type="GO" id="GO:0006282">
    <property type="term" value="P:regulation of DNA repair"/>
    <property type="evidence" value="ECO:0007669"/>
    <property type="project" value="UniProtKB-UniRule"/>
</dbReference>
<evidence type="ECO:0000256" key="5">
    <source>
        <dbReference type="HAMAP-Rule" id="MF_01114"/>
    </source>
</evidence>
<dbReference type="InterPro" id="IPR003783">
    <property type="entry name" value="Regulatory_RecX"/>
</dbReference>
<evidence type="ECO:0000256" key="2">
    <source>
        <dbReference type="ARBA" id="ARBA00009695"/>
    </source>
</evidence>
<keyword evidence="10" id="KW-1185">Reference proteome</keyword>
<dbReference type="PANTHER" id="PTHR33602:SF1">
    <property type="entry name" value="REGULATORY PROTEIN RECX FAMILY PROTEIN"/>
    <property type="match status" value="1"/>
</dbReference>
<dbReference type="InterPro" id="IPR053925">
    <property type="entry name" value="RecX_HTH_3rd"/>
</dbReference>